<dbReference type="Gene3D" id="1.10.150.20">
    <property type="entry name" value="5' to 3' exonuclease, C-terminal subdomain"/>
    <property type="match status" value="1"/>
</dbReference>
<dbReference type="RefSeq" id="WP_155476414.1">
    <property type="nucleotide sequence ID" value="NZ_WNKU01000010.1"/>
</dbReference>
<reference evidence="1 2" key="1">
    <citation type="submission" date="2019-11" db="EMBL/GenBank/DDBJ databases">
        <title>Whole-genome sequence of a the green, strictly anaerobic photosynthetic bacterium Heliobacillus mobilis DSM 6151.</title>
        <authorList>
            <person name="Kyndt J.A."/>
            <person name="Meyer T.E."/>
        </authorList>
    </citation>
    <scope>NUCLEOTIDE SEQUENCE [LARGE SCALE GENOMIC DNA]</scope>
    <source>
        <strain evidence="1 2">DSM 6151</strain>
    </source>
</reference>
<dbReference type="InterPro" id="IPR016195">
    <property type="entry name" value="Pol/histidinol_Pase-like"/>
</dbReference>
<proteinExistence type="predicted"/>
<dbReference type="Gene3D" id="3.20.20.140">
    <property type="entry name" value="Metal-dependent hydrolases"/>
    <property type="match status" value="1"/>
</dbReference>
<name>A0A6I3SKU3_HELMO</name>
<dbReference type="SUPFAM" id="SSF47781">
    <property type="entry name" value="RuvA domain 2-like"/>
    <property type="match status" value="1"/>
</dbReference>
<accession>A0A6I3SKU3</accession>
<dbReference type="OrthoDB" id="9810135at2"/>
<evidence type="ECO:0000313" key="1">
    <source>
        <dbReference type="EMBL" id="MTV49312.1"/>
    </source>
</evidence>
<evidence type="ECO:0000313" key="2">
    <source>
        <dbReference type="Proteomes" id="UP000430670"/>
    </source>
</evidence>
<dbReference type="PANTHER" id="PTHR40084:SF1">
    <property type="entry name" value="PHOSPHOTRANSFERASE"/>
    <property type="match status" value="1"/>
</dbReference>
<protein>
    <submittedName>
        <fullName evidence="1">TIGR00375 family protein</fullName>
    </submittedName>
</protein>
<dbReference type="Proteomes" id="UP000430670">
    <property type="component" value="Unassembled WGS sequence"/>
</dbReference>
<dbReference type="CDD" id="cd19067">
    <property type="entry name" value="PfuEndoQ-like"/>
    <property type="match status" value="1"/>
</dbReference>
<gene>
    <name evidence="1" type="ORF">GJ688_10010</name>
</gene>
<dbReference type="PANTHER" id="PTHR40084">
    <property type="entry name" value="PHOSPHOHYDROLASE, PHP FAMILY"/>
    <property type="match status" value="1"/>
</dbReference>
<dbReference type="SUPFAM" id="SSF89550">
    <property type="entry name" value="PHP domain-like"/>
    <property type="match status" value="1"/>
</dbReference>
<sequence length="402" mass="44414">MGTYFGDFHVHLGRSDAGRPIKITAAKNLTLEAALWEGKHRKGLDLLGVIDAACLPVISDLERLIERGELEELSGGGFRYQKEMTFLAGAEVETEEKGGPAHFLAYLPTLESLKAFSRSVCDWVTNPNLSSQHCRCRASDVLNRVVELEGVFVPAHAFTPHKGLFGQGVDDLVEAFTEGELDHIWALELGLSSDTTLADRIPGLKGFTYLSNSDAHSLPKIAREYNALELESPTFSEWVKALRRQEGRRIIANYGLDPRLGKYHRSACPRCETITTVEPPDFGPCPSCGAQVLTPGVLDRIEWLSHHGNRSVRDSADVYETVDRPPYVHQVPLEFLPGIGPKARQKLLEAFGTEMNLLHRVTDEEILGLMGPKIAAPLLAQRHGELTWTDGGGGRYGRVQMK</sequence>
<dbReference type="AlphaFoldDB" id="A0A6I3SKU3"/>
<organism evidence="1 2">
    <name type="scientific">Heliobacterium mobile</name>
    <name type="common">Heliobacillus mobilis</name>
    <dbReference type="NCBI Taxonomy" id="28064"/>
    <lineage>
        <taxon>Bacteria</taxon>
        <taxon>Bacillati</taxon>
        <taxon>Bacillota</taxon>
        <taxon>Clostridia</taxon>
        <taxon>Eubacteriales</taxon>
        <taxon>Heliobacteriaceae</taxon>
        <taxon>Heliobacterium</taxon>
    </lineage>
</organism>
<dbReference type="EMBL" id="WNKU01000010">
    <property type="protein sequence ID" value="MTV49312.1"/>
    <property type="molecule type" value="Genomic_DNA"/>
</dbReference>
<comment type="caution">
    <text evidence="1">The sequence shown here is derived from an EMBL/GenBank/DDBJ whole genome shotgun (WGS) entry which is preliminary data.</text>
</comment>
<dbReference type="InterPro" id="IPR010994">
    <property type="entry name" value="RuvA_2-like"/>
</dbReference>
<keyword evidence="2" id="KW-1185">Reference proteome</keyword>